<name>A0AAJ4XN13_9BASI</name>
<organism evidence="2 3">
    <name type="scientific">Melanopsichium pennsylvanicum</name>
    <dbReference type="NCBI Taxonomy" id="63383"/>
    <lineage>
        <taxon>Eukaryota</taxon>
        <taxon>Fungi</taxon>
        <taxon>Dikarya</taxon>
        <taxon>Basidiomycota</taxon>
        <taxon>Ustilaginomycotina</taxon>
        <taxon>Ustilaginomycetes</taxon>
        <taxon>Ustilaginales</taxon>
        <taxon>Ustilaginaceae</taxon>
        <taxon>Melanopsichium</taxon>
    </lineage>
</organism>
<sequence length="371" mass="42180">MNFSAFCLPLLVCCIASIIAEVSTVPSSVRQDMSSPVATAFKDGVLDSLGLTASERHNLFRKSEVLSGTNVGQKCYALVYDKVEKGCAQGSDMDPNERMLEWVNFATCVEALSRSTRYWSSYAGYLREIPQMCFAVKRWRDTDRARDMYEAATSEKIAMIQFWRRSTHQAAEANGLERIERQQWMHNLSLLREHMQYDFQMSLKLQQVLDRHSDHIQQDVQRCLSKASKMVQKGLHAPLEALRHLSVQLETRTGALEMTVRDQQNVVTALVSAWEATIARHQLFNDQTHSELDALRQIHSDFKTLNTNLNVTHASLGLLLESHRNSWSVLRGFVFPFQRLAALALAVYGDQHRGKPGVVNPLSPQAWVRSR</sequence>
<dbReference type="AlphaFoldDB" id="A0AAJ4XN13"/>
<dbReference type="Proteomes" id="UP001294444">
    <property type="component" value="Unassembled WGS sequence"/>
</dbReference>
<evidence type="ECO:0000256" key="1">
    <source>
        <dbReference type="SAM" id="SignalP"/>
    </source>
</evidence>
<reference evidence="2" key="1">
    <citation type="submission" date="2023-10" db="EMBL/GenBank/DDBJ databases">
        <authorList>
            <person name="Guldener U."/>
        </authorList>
    </citation>
    <scope>NUCLEOTIDE SEQUENCE</scope>
    <source>
        <strain evidence="2">Mp4</strain>
    </source>
</reference>
<keyword evidence="1" id="KW-0732">Signal</keyword>
<evidence type="ECO:0000313" key="3">
    <source>
        <dbReference type="Proteomes" id="UP001294444"/>
    </source>
</evidence>
<proteinExistence type="predicted"/>
<feature type="chain" id="PRO_5042495326" evidence="1">
    <location>
        <begin position="21"/>
        <end position="371"/>
    </location>
</feature>
<accession>A0AAJ4XN13</accession>
<keyword evidence="3" id="KW-1185">Reference proteome</keyword>
<feature type="signal peptide" evidence="1">
    <location>
        <begin position="1"/>
        <end position="20"/>
    </location>
</feature>
<comment type="caution">
    <text evidence="2">The sequence shown here is derived from an EMBL/GenBank/DDBJ whole genome shotgun (WGS) entry which is preliminary data.</text>
</comment>
<protein>
    <submittedName>
        <fullName evidence="2">Uncharacterized protein</fullName>
    </submittedName>
</protein>
<gene>
    <name evidence="2" type="ORF">MEPE_03964</name>
</gene>
<evidence type="ECO:0000313" key="2">
    <source>
        <dbReference type="EMBL" id="SNX85255.1"/>
    </source>
</evidence>
<dbReference type="EMBL" id="OAPG01000009">
    <property type="protein sequence ID" value="SNX85255.1"/>
    <property type="molecule type" value="Genomic_DNA"/>
</dbReference>